<feature type="signal peptide" evidence="1">
    <location>
        <begin position="1"/>
        <end position="20"/>
    </location>
</feature>
<sequence length="85" mass="9275">MKTVFLVALVAVLAVSAVRADGETDFEPKPIGRCPPRDIPNKPPRFLPDANDCSVYYECSGGKMITRKCPEGECFSRMKKGCAPP</sequence>
<organism evidence="3">
    <name type="scientific">Menopon gallinae</name>
    <name type="common">poultry shaft louse</name>
    <dbReference type="NCBI Taxonomy" id="328185"/>
    <lineage>
        <taxon>Eukaryota</taxon>
        <taxon>Metazoa</taxon>
        <taxon>Ecdysozoa</taxon>
        <taxon>Arthropoda</taxon>
        <taxon>Hexapoda</taxon>
        <taxon>Insecta</taxon>
        <taxon>Pterygota</taxon>
        <taxon>Neoptera</taxon>
        <taxon>Paraneoptera</taxon>
        <taxon>Psocodea</taxon>
        <taxon>Troctomorpha</taxon>
        <taxon>Phthiraptera</taxon>
        <taxon>Amblycera</taxon>
        <taxon>Menoponidae</taxon>
        <taxon>Menopon</taxon>
    </lineage>
</organism>
<evidence type="ECO:0000313" key="3">
    <source>
        <dbReference type="EMBL" id="KAL0270894.1"/>
    </source>
</evidence>
<dbReference type="EMBL" id="JARGDH010000004">
    <property type="protein sequence ID" value="KAL0270894.1"/>
    <property type="molecule type" value="Genomic_DNA"/>
</dbReference>
<dbReference type="PROSITE" id="PS50940">
    <property type="entry name" value="CHIT_BIND_II"/>
    <property type="match status" value="1"/>
</dbReference>
<feature type="chain" id="PRO_5043598544" description="Chitin-binding type-2 domain-containing protein" evidence="1">
    <location>
        <begin position="21"/>
        <end position="85"/>
    </location>
</feature>
<dbReference type="InterPro" id="IPR036508">
    <property type="entry name" value="Chitin-bd_dom_sf"/>
</dbReference>
<dbReference type="Pfam" id="PF01607">
    <property type="entry name" value="CBM_14"/>
    <property type="match status" value="1"/>
</dbReference>
<dbReference type="GO" id="GO:0008061">
    <property type="term" value="F:chitin binding"/>
    <property type="evidence" value="ECO:0007669"/>
    <property type="project" value="InterPro"/>
</dbReference>
<keyword evidence="1" id="KW-0732">Signal</keyword>
<dbReference type="AlphaFoldDB" id="A0AAW2HM67"/>
<dbReference type="SUPFAM" id="SSF57625">
    <property type="entry name" value="Invertebrate chitin-binding proteins"/>
    <property type="match status" value="1"/>
</dbReference>
<dbReference type="InterPro" id="IPR002557">
    <property type="entry name" value="Chitin-bd_dom"/>
</dbReference>
<evidence type="ECO:0000256" key="1">
    <source>
        <dbReference type="SAM" id="SignalP"/>
    </source>
</evidence>
<protein>
    <recommendedName>
        <fullName evidence="2">Chitin-binding type-2 domain-containing protein</fullName>
    </recommendedName>
</protein>
<name>A0AAW2HM67_9NEOP</name>
<evidence type="ECO:0000259" key="2">
    <source>
        <dbReference type="PROSITE" id="PS50940"/>
    </source>
</evidence>
<feature type="domain" description="Chitin-binding type-2" evidence="2">
    <location>
        <begin position="31"/>
        <end position="85"/>
    </location>
</feature>
<dbReference type="GO" id="GO:0005576">
    <property type="term" value="C:extracellular region"/>
    <property type="evidence" value="ECO:0007669"/>
    <property type="project" value="InterPro"/>
</dbReference>
<comment type="caution">
    <text evidence="3">The sequence shown here is derived from an EMBL/GenBank/DDBJ whole genome shotgun (WGS) entry which is preliminary data.</text>
</comment>
<proteinExistence type="predicted"/>
<gene>
    <name evidence="3" type="ORF">PYX00_008167</name>
</gene>
<accession>A0AAW2HM67</accession>
<dbReference type="Gene3D" id="2.170.140.10">
    <property type="entry name" value="Chitin binding domain"/>
    <property type="match status" value="1"/>
</dbReference>
<dbReference type="SMART" id="SM00494">
    <property type="entry name" value="ChtBD2"/>
    <property type="match status" value="1"/>
</dbReference>
<reference evidence="3" key="1">
    <citation type="journal article" date="2024" name="Gigascience">
        <title>Chromosome-level genome of the poultry shaft louse Menopon gallinae provides insight into the host-switching and adaptive evolution of parasitic lice.</title>
        <authorList>
            <person name="Xu Y."/>
            <person name="Ma L."/>
            <person name="Liu S."/>
            <person name="Liang Y."/>
            <person name="Liu Q."/>
            <person name="He Z."/>
            <person name="Tian L."/>
            <person name="Duan Y."/>
            <person name="Cai W."/>
            <person name="Li H."/>
            <person name="Song F."/>
        </authorList>
    </citation>
    <scope>NUCLEOTIDE SEQUENCE</scope>
    <source>
        <strain evidence="3">Cailab_2023a</strain>
    </source>
</reference>